<reference evidence="2 3" key="1">
    <citation type="journal article" date="2019" name="Int. J. Syst. Evol. Microbiol.">
        <title>The Global Catalogue of Microorganisms (GCM) 10K type strain sequencing project: providing services to taxonomists for standard genome sequencing and annotation.</title>
        <authorList>
            <consortium name="The Broad Institute Genomics Platform"/>
            <consortium name="The Broad Institute Genome Sequencing Center for Infectious Disease"/>
            <person name="Wu L."/>
            <person name="Ma J."/>
        </authorList>
    </citation>
    <scope>NUCLEOTIDE SEQUENCE [LARGE SCALE GENOMIC DNA]</scope>
    <source>
        <strain evidence="2 3">Y73</strain>
    </source>
</reference>
<gene>
    <name evidence="2" type="ORF">ACFQEY_02680</name>
</gene>
<comment type="caution">
    <text evidence="2">The sequence shown here is derived from an EMBL/GenBank/DDBJ whole genome shotgun (WGS) entry which is preliminary data.</text>
</comment>
<evidence type="ECO:0000256" key="1">
    <source>
        <dbReference type="SAM" id="Phobius"/>
    </source>
</evidence>
<name>A0ABD5UFP5_9EURY</name>
<keyword evidence="1" id="KW-0472">Membrane</keyword>
<accession>A0ABD5UFP5</accession>
<protein>
    <submittedName>
        <fullName evidence="2">Uncharacterized protein</fullName>
    </submittedName>
</protein>
<evidence type="ECO:0000313" key="2">
    <source>
        <dbReference type="EMBL" id="MFC6887963.1"/>
    </source>
</evidence>
<sequence>MLKATTLELLIDSPTFDRTDVWFPVVLYNSTRSDSELFVSKTIGSPAYKLACVSPSSNMYFVLIVPSGLWVNSSEIVIRPLSETPVSTNLFSASVFGRIYVEFKSASSPSSYPLASRKVAAKRLLFQIVVLFPWLSLTSTVTSSVVVVKTLE</sequence>
<feature type="transmembrane region" description="Helical" evidence="1">
    <location>
        <begin position="124"/>
        <end position="148"/>
    </location>
</feature>
<dbReference type="Proteomes" id="UP001596333">
    <property type="component" value="Unassembled WGS sequence"/>
</dbReference>
<evidence type="ECO:0000313" key="3">
    <source>
        <dbReference type="Proteomes" id="UP001596333"/>
    </source>
</evidence>
<proteinExistence type="predicted"/>
<dbReference type="EMBL" id="JBHSXI010000001">
    <property type="protein sequence ID" value="MFC6887963.1"/>
    <property type="molecule type" value="Genomic_DNA"/>
</dbReference>
<keyword evidence="3" id="KW-1185">Reference proteome</keyword>
<organism evidence="2 3">
    <name type="scientific">Halorubrum trueperi</name>
    <dbReference type="NCBI Taxonomy" id="2004704"/>
    <lineage>
        <taxon>Archaea</taxon>
        <taxon>Methanobacteriati</taxon>
        <taxon>Methanobacteriota</taxon>
        <taxon>Stenosarchaea group</taxon>
        <taxon>Halobacteria</taxon>
        <taxon>Halobacteriales</taxon>
        <taxon>Haloferacaceae</taxon>
        <taxon>Halorubrum</taxon>
    </lineage>
</organism>
<dbReference type="AlphaFoldDB" id="A0ABD5UFP5"/>
<keyword evidence="1" id="KW-1133">Transmembrane helix</keyword>
<keyword evidence="1" id="KW-0812">Transmembrane</keyword>